<reference evidence="2" key="2">
    <citation type="journal article" date="2015" name="Data Brief">
        <title>Shoot transcriptome of the giant reed, Arundo donax.</title>
        <authorList>
            <person name="Barrero R.A."/>
            <person name="Guerrero F.D."/>
            <person name="Moolhuijzen P."/>
            <person name="Goolsby J.A."/>
            <person name="Tidwell J."/>
            <person name="Bellgard S.E."/>
            <person name="Bellgard M.I."/>
        </authorList>
    </citation>
    <scope>NUCLEOTIDE SEQUENCE</scope>
    <source>
        <tissue evidence="2">Shoot tissue taken approximately 20 cm above the soil surface</tissue>
    </source>
</reference>
<dbReference type="AlphaFoldDB" id="A0A0A9BHP1"/>
<evidence type="ECO:0000256" key="1">
    <source>
        <dbReference type="SAM" id="Phobius"/>
    </source>
</evidence>
<accession>A0A0A9BHP1</accession>
<name>A0A0A9BHP1_ARUDO</name>
<keyword evidence="1" id="KW-1133">Transmembrane helix</keyword>
<feature type="transmembrane region" description="Helical" evidence="1">
    <location>
        <begin position="75"/>
        <end position="97"/>
    </location>
</feature>
<feature type="transmembrane region" description="Helical" evidence="1">
    <location>
        <begin position="40"/>
        <end position="63"/>
    </location>
</feature>
<organism evidence="2">
    <name type="scientific">Arundo donax</name>
    <name type="common">Giant reed</name>
    <name type="synonym">Donax arundinaceus</name>
    <dbReference type="NCBI Taxonomy" id="35708"/>
    <lineage>
        <taxon>Eukaryota</taxon>
        <taxon>Viridiplantae</taxon>
        <taxon>Streptophyta</taxon>
        <taxon>Embryophyta</taxon>
        <taxon>Tracheophyta</taxon>
        <taxon>Spermatophyta</taxon>
        <taxon>Magnoliopsida</taxon>
        <taxon>Liliopsida</taxon>
        <taxon>Poales</taxon>
        <taxon>Poaceae</taxon>
        <taxon>PACMAD clade</taxon>
        <taxon>Arundinoideae</taxon>
        <taxon>Arundineae</taxon>
        <taxon>Arundo</taxon>
    </lineage>
</organism>
<protein>
    <submittedName>
        <fullName evidence="2">Uncharacterized protein</fullName>
    </submittedName>
</protein>
<reference evidence="2" key="1">
    <citation type="submission" date="2014-09" db="EMBL/GenBank/DDBJ databases">
        <authorList>
            <person name="Magalhaes I.L.F."/>
            <person name="Oliveira U."/>
            <person name="Santos F.R."/>
            <person name="Vidigal T.H.D.A."/>
            <person name="Brescovit A.D."/>
            <person name="Santos A.J."/>
        </authorList>
    </citation>
    <scope>NUCLEOTIDE SEQUENCE</scope>
    <source>
        <tissue evidence="2">Shoot tissue taken approximately 20 cm above the soil surface</tissue>
    </source>
</reference>
<dbReference type="EMBL" id="GBRH01236262">
    <property type="protein sequence ID" value="JAD61633.1"/>
    <property type="molecule type" value="Transcribed_RNA"/>
</dbReference>
<keyword evidence="1" id="KW-0472">Membrane</keyword>
<keyword evidence="1" id="KW-0812">Transmembrane</keyword>
<sequence length="99" mass="11218">MILNQNFSVTSSYRSVPFHLCIYNHYNVLLVSPYCSPICIIFFLHPALLMSTAVIMSSATYVLQKDFSSACSLCLYYTSQVIFFVPVMIHTSILSPYSN</sequence>
<evidence type="ECO:0000313" key="2">
    <source>
        <dbReference type="EMBL" id="JAD61633.1"/>
    </source>
</evidence>
<proteinExistence type="predicted"/>